<comment type="caution">
    <text evidence="1">The sequence shown here is derived from an EMBL/GenBank/DDBJ whole genome shotgun (WGS) entry which is preliminary data.</text>
</comment>
<keyword evidence="2" id="KW-1185">Reference proteome</keyword>
<sequence>MSAIPKSINDALNLYAHLISNVGKEIALPGKPKTGWKNYSEIFCDSLILWGLHNRAEFVDEQ</sequence>
<name>A0A9P6EW39_9FUNG</name>
<feature type="non-terminal residue" evidence="1">
    <location>
        <position position="62"/>
    </location>
</feature>
<reference evidence="1" key="1">
    <citation type="journal article" date="2020" name="Fungal Divers.">
        <title>Resolving the Mortierellaceae phylogeny through synthesis of multi-gene phylogenetics and phylogenomics.</title>
        <authorList>
            <person name="Vandepol N."/>
            <person name="Liber J."/>
            <person name="Desiro A."/>
            <person name="Na H."/>
            <person name="Kennedy M."/>
            <person name="Barry K."/>
            <person name="Grigoriev I.V."/>
            <person name="Miller A.N."/>
            <person name="O'Donnell K."/>
            <person name="Stajich J.E."/>
            <person name="Bonito G."/>
        </authorList>
    </citation>
    <scope>NUCLEOTIDE SEQUENCE</scope>
    <source>
        <strain evidence="1">NRRL 2591</strain>
    </source>
</reference>
<proteinExistence type="predicted"/>
<evidence type="ECO:0000313" key="1">
    <source>
        <dbReference type="EMBL" id="KAF9536241.1"/>
    </source>
</evidence>
<gene>
    <name evidence="1" type="ORF">EC957_011896</name>
</gene>
<protein>
    <submittedName>
        <fullName evidence="1">Uncharacterized protein</fullName>
    </submittedName>
</protein>
<organism evidence="1 2">
    <name type="scientific">Mortierella hygrophila</name>
    <dbReference type="NCBI Taxonomy" id="979708"/>
    <lineage>
        <taxon>Eukaryota</taxon>
        <taxon>Fungi</taxon>
        <taxon>Fungi incertae sedis</taxon>
        <taxon>Mucoromycota</taxon>
        <taxon>Mortierellomycotina</taxon>
        <taxon>Mortierellomycetes</taxon>
        <taxon>Mortierellales</taxon>
        <taxon>Mortierellaceae</taxon>
        <taxon>Mortierella</taxon>
    </lineage>
</organism>
<dbReference type="EMBL" id="JAAAXW010000880">
    <property type="protein sequence ID" value="KAF9536241.1"/>
    <property type="molecule type" value="Genomic_DNA"/>
</dbReference>
<dbReference type="AlphaFoldDB" id="A0A9P6EW39"/>
<dbReference type="Proteomes" id="UP000723463">
    <property type="component" value="Unassembled WGS sequence"/>
</dbReference>
<evidence type="ECO:0000313" key="2">
    <source>
        <dbReference type="Proteomes" id="UP000723463"/>
    </source>
</evidence>
<accession>A0A9P6EW39</accession>